<name>Q3A474_SYNC1</name>
<dbReference type="Gene3D" id="3.60.15.10">
    <property type="entry name" value="Ribonuclease Z/Hydroxyacylglutathione hydrolase-like"/>
    <property type="match status" value="1"/>
</dbReference>
<evidence type="ECO:0000313" key="2">
    <source>
        <dbReference type="EMBL" id="ABA88833.1"/>
    </source>
</evidence>
<dbReference type="CDD" id="cd07713">
    <property type="entry name" value="DHPS-like_MBL-fold"/>
    <property type="match status" value="1"/>
</dbReference>
<evidence type="ECO:0000313" key="3">
    <source>
        <dbReference type="Proteomes" id="UP000002534"/>
    </source>
</evidence>
<accession>Q3A474</accession>
<dbReference type="EMBL" id="CP000142">
    <property type="protein sequence ID" value="ABA88833.1"/>
    <property type="molecule type" value="Genomic_DNA"/>
</dbReference>
<dbReference type="PANTHER" id="PTHR13754">
    <property type="entry name" value="METALLO-BETA-LACTAMASE SUPERFAMILY PROTEIN"/>
    <property type="match status" value="1"/>
</dbReference>
<dbReference type="OrthoDB" id="9803916at2"/>
<reference evidence="3" key="1">
    <citation type="submission" date="2005-10" db="EMBL/GenBank/DDBJ databases">
        <title>Complete sequence of Pelobacter carbinolicus DSM 2380.</title>
        <authorList>
            <person name="Copeland A."/>
            <person name="Lucas S."/>
            <person name="Lapidus A."/>
            <person name="Barry K."/>
            <person name="Detter J.C."/>
            <person name="Glavina T."/>
            <person name="Hammon N."/>
            <person name="Israni S."/>
            <person name="Pitluck S."/>
            <person name="Chertkov O."/>
            <person name="Schmutz J."/>
            <person name="Larimer F."/>
            <person name="Land M."/>
            <person name="Kyrpides N."/>
            <person name="Ivanova N."/>
            <person name="Richardson P."/>
        </authorList>
    </citation>
    <scope>NUCLEOTIDE SEQUENCE [LARGE SCALE GENOMIC DNA]</scope>
    <source>
        <strain evidence="3">DSM 2380 / NBRC 103641 / GraBd1</strain>
    </source>
</reference>
<dbReference type="PANTHER" id="PTHR13754:SF13">
    <property type="entry name" value="METALLO-BETA-LACTAMASE SUPERFAMILY PROTEIN (AFU_ORTHOLOGUE AFUA_3G07630)"/>
    <property type="match status" value="1"/>
</dbReference>
<dbReference type="InterPro" id="IPR036866">
    <property type="entry name" value="RibonucZ/Hydroxyglut_hydro"/>
</dbReference>
<dbReference type="eggNOG" id="COG1237">
    <property type="taxonomic scope" value="Bacteria"/>
</dbReference>
<organism evidence="2 3">
    <name type="scientific">Syntrophotalea carbinolica (strain DSM 2380 / NBRC 103641 / GraBd1)</name>
    <name type="common">Pelobacter carbinolicus</name>
    <dbReference type="NCBI Taxonomy" id="338963"/>
    <lineage>
        <taxon>Bacteria</taxon>
        <taxon>Pseudomonadati</taxon>
        <taxon>Thermodesulfobacteriota</taxon>
        <taxon>Desulfuromonadia</taxon>
        <taxon>Desulfuromonadales</taxon>
        <taxon>Syntrophotaleaceae</taxon>
        <taxon>Syntrophotalea</taxon>
    </lineage>
</organism>
<reference evidence="2 3" key="2">
    <citation type="journal article" date="2012" name="BMC Genomics">
        <title>The genome of Pelobacter carbinolicus reveals surprising metabolic capabilities and physiological features.</title>
        <authorList>
            <person name="Aklujkar M."/>
            <person name="Haveman S.A."/>
            <person name="Didonato R.Jr."/>
            <person name="Chertkov O."/>
            <person name="Han C.S."/>
            <person name="Land M.L."/>
            <person name="Brown P."/>
            <person name="Lovley D.R."/>
        </authorList>
    </citation>
    <scope>NUCLEOTIDE SEQUENCE [LARGE SCALE GENOMIC DNA]</scope>
    <source>
        <strain evidence="3">DSM 2380 / NBRC 103641 / GraBd1</strain>
    </source>
</reference>
<dbReference type="GO" id="GO:0016740">
    <property type="term" value="F:transferase activity"/>
    <property type="evidence" value="ECO:0007669"/>
    <property type="project" value="TreeGrafter"/>
</dbReference>
<dbReference type="HOGENOM" id="CLU_036012_0_0_7"/>
<dbReference type="SUPFAM" id="SSF56281">
    <property type="entry name" value="Metallo-hydrolase/oxidoreductase"/>
    <property type="match status" value="1"/>
</dbReference>
<keyword evidence="3" id="KW-1185">Reference proteome</keyword>
<dbReference type="Pfam" id="PF00753">
    <property type="entry name" value="Lactamase_B"/>
    <property type="match status" value="1"/>
</dbReference>
<dbReference type="InterPro" id="IPR052926">
    <property type="entry name" value="Metallo-beta-lactamase_dom"/>
</dbReference>
<protein>
    <submittedName>
        <fullName evidence="2">Metal-dependent hydrolase, beta-lactamase superfamily II</fullName>
    </submittedName>
</protein>
<dbReference type="AlphaFoldDB" id="Q3A474"/>
<dbReference type="SMART" id="SM00849">
    <property type="entry name" value="Lactamase_B"/>
    <property type="match status" value="1"/>
</dbReference>
<sequence>MQTADVKITILVDNLVGEGLIVEHGLSFWIETNDQRILFDTGQGGALKNNAYALGVDLSKTDMLVLSHGHYDHTGGLPYVLQRAHNVHIYGHPGMVQPRYSMSNGTSKSIQMPRKSMMAIDKLPSKQLHWVQQPIFLSDKIGLTGPIPRETSFEDPGGPFYLNPEAKIADPIDDDLALWIRKDDELIVCVGCAHAGLVNTLNYIRSLNHGLRIRTVIGGFHLHNANRQRLDETIAALRQLDTDTVVACHCTGETAVDLLREKLGDRVSTGVAGMTYQF</sequence>
<dbReference type="KEGG" id="pca:Pcar_1589"/>
<keyword evidence="2" id="KW-0378">Hydrolase</keyword>
<dbReference type="InterPro" id="IPR001279">
    <property type="entry name" value="Metallo-B-lactamas"/>
</dbReference>
<dbReference type="Proteomes" id="UP000002534">
    <property type="component" value="Chromosome"/>
</dbReference>
<feature type="domain" description="Metallo-beta-lactamase" evidence="1">
    <location>
        <begin position="24"/>
        <end position="249"/>
    </location>
</feature>
<dbReference type="STRING" id="338963.Pcar_1589"/>
<dbReference type="GO" id="GO:0016787">
    <property type="term" value="F:hydrolase activity"/>
    <property type="evidence" value="ECO:0007669"/>
    <property type="project" value="UniProtKB-KW"/>
</dbReference>
<dbReference type="RefSeq" id="WP_011341317.1">
    <property type="nucleotide sequence ID" value="NC_007498.2"/>
</dbReference>
<dbReference type="InterPro" id="IPR041712">
    <property type="entry name" value="DHPS-like_MBL-fold"/>
</dbReference>
<gene>
    <name evidence="2" type="ordered locus">Pcar_1589</name>
</gene>
<evidence type="ECO:0000259" key="1">
    <source>
        <dbReference type="SMART" id="SM00849"/>
    </source>
</evidence>
<proteinExistence type="predicted"/>